<evidence type="ECO:0000256" key="2">
    <source>
        <dbReference type="SAM" id="MobiDB-lite"/>
    </source>
</evidence>
<comment type="similarity">
    <text evidence="1">Belongs to the histone H3 family.</text>
</comment>
<protein>
    <submittedName>
        <fullName evidence="4">Cid3</fullName>
    </submittedName>
</protein>
<dbReference type="PANTHER" id="PTHR45810:SF1">
    <property type="entry name" value="HISTONE H3-LIKE CENTROMERIC PROTEIN A"/>
    <property type="match status" value="1"/>
</dbReference>
<organism evidence="4">
    <name type="scientific">Drosophila auraria</name>
    <name type="common">Fruit fly</name>
    <dbReference type="NCBI Taxonomy" id="47315"/>
    <lineage>
        <taxon>Eukaryota</taxon>
        <taxon>Metazoa</taxon>
        <taxon>Ecdysozoa</taxon>
        <taxon>Arthropoda</taxon>
        <taxon>Hexapoda</taxon>
        <taxon>Insecta</taxon>
        <taxon>Pterygota</taxon>
        <taxon>Neoptera</taxon>
        <taxon>Endopterygota</taxon>
        <taxon>Diptera</taxon>
        <taxon>Brachycera</taxon>
        <taxon>Muscomorpha</taxon>
        <taxon>Ephydroidea</taxon>
        <taxon>Drosophilidae</taxon>
        <taxon>Drosophila</taxon>
        <taxon>Sophophora</taxon>
    </lineage>
</organism>
<feature type="region of interest" description="Disordered" evidence="2">
    <location>
        <begin position="1"/>
        <end position="116"/>
    </location>
</feature>
<gene>
    <name evidence="4" type="primary">Cid3</name>
</gene>
<dbReference type="SUPFAM" id="SSF47113">
    <property type="entry name" value="Histone-fold"/>
    <property type="match status" value="1"/>
</dbReference>
<dbReference type="GO" id="GO:0000786">
    <property type="term" value="C:nucleosome"/>
    <property type="evidence" value="ECO:0007669"/>
    <property type="project" value="InterPro"/>
</dbReference>
<dbReference type="Pfam" id="PF00125">
    <property type="entry name" value="Histone"/>
    <property type="match status" value="1"/>
</dbReference>
<dbReference type="EMBL" id="KY212566">
    <property type="protein sequence ID" value="ARC76774.1"/>
    <property type="molecule type" value="Genomic_DNA"/>
</dbReference>
<dbReference type="PANTHER" id="PTHR45810">
    <property type="entry name" value="HISTONE H3.2"/>
    <property type="match status" value="1"/>
</dbReference>
<dbReference type="GO" id="GO:0030527">
    <property type="term" value="F:structural constituent of chromatin"/>
    <property type="evidence" value="ECO:0007669"/>
    <property type="project" value="InterPro"/>
</dbReference>
<sequence>MMAARRPTEDQDAEDSSSDDSPSFRSPEAPENATDYGLNFSTSRLMGQDANNRRSSTLTREPPPDQSPESSGSPQSDQHSGESQERVAAAPPPAPATPPRRRKQRPPLSRAHQMEREIRRLRNRTGPLIPRLPFSRLVRELMLKVTGGREPLRITEGALQVLQESTELYLTQRFEDAYLLTHHRGRVTLEVRDMVLMAYLIDVSHHRS</sequence>
<evidence type="ECO:0000256" key="1">
    <source>
        <dbReference type="ARBA" id="ARBA00010343"/>
    </source>
</evidence>
<feature type="domain" description="Core Histone H2A/H2B/H3" evidence="3">
    <location>
        <begin position="113"/>
        <end position="199"/>
    </location>
</feature>
<accession>A0A1V0HRT4</accession>
<dbReference type="GO" id="GO:0003677">
    <property type="term" value="F:DNA binding"/>
    <property type="evidence" value="ECO:0007669"/>
    <property type="project" value="InterPro"/>
</dbReference>
<dbReference type="AlphaFoldDB" id="A0A1V0HRT4"/>
<dbReference type="InterPro" id="IPR009072">
    <property type="entry name" value="Histone-fold"/>
</dbReference>
<dbReference type="InterPro" id="IPR000164">
    <property type="entry name" value="Histone_H3/CENP-A"/>
</dbReference>
<feature type="compositionally biased region" description="Polar residues" evidence="2">
    <location>
        <begin position="67"/>
        <end position="78"/>
    </location>
</feature>
<name>A0A1V0HRT4_DROAV</name>
<proteinExistence type="inferred from homology"/>
<dbReference type="Gene3D" id="1.10.20.10">
    <property type="entry name" value="Histone, subunit A"/>
    <property type="match status" value="1"/>
</dbReference>
<feature type="compositionally biased region" description="Polar residues" evidence="2">
    <location>
        <begin position="39"/>
        <end position="59"/>
    </location>
</feature>
<dbReference type="InterPro" id="IPR007125">
    <property type="entry name" value="H2A/H2B/H3"/>
</dbReference>
<reference evidence="4" key="1">
    <citation type="journal article" date="2017" name="Mol. Biol. Evol.">
        <title>Recurrent gene duplication leads to diverse repertoires of centromeric histones in Drosophila species.</title>
        <authorList>
            <person name="Kursel L.E."/>
            <person name="Malik H.S."/>
        </authorList>
    </citation>
    <scope>NUCLEOTIDE SEQUENCE</scope>
    <source>
        <strain evidence="4">E-11202</strain>
    </source>
</reference>
<dbReference type="GO" id="GO:0046982">
    <property type="term" value="F:protein heterodimerization activity"/>
    <property type="evidence" value="ECO:0007669"/>
    <property type="project" value="InterPro"/>
</dbReference>
<evidence type="ECO:0000259" key="3">
    <source>
        <dbReference type="Pfam" id="PF00125"/>
    </source>
</evidence>
<dbReference type="SMART" id="SM00428">
    <property type="entry name" value="H3"/>
    <property type="match status" value="1"/>
</dbReference>
<evidence type="ECO:0000313" key="4">
    <source>
        <dbReference type="EMBL" id="ARC76774.1"/>
    </source>
</evidence>